<keyword evidence="3" id="KW-0369">Histidine metabolism</keyword>
<dbReference type="Pfam" id="PF00491">
    <property type="entry name" value="Arginase"/>
    <property type="match status" value="1"/>
</dbReference>
<keyword evidence="8" id="KW-1185">Reference proteome</keyword>
<evidence type="ECO:0000256" key="4">
    <source>
        <dbReference type="ARBA" id="ARBA00023211"/>
    </source>
</evidence>
<evidence type="ECO:0000256" key="5">
    <source>
        <dbReference type="PROSITE-ProRule" id="PRU00742"/>
    </source>
</evidence>
<name>A0A939MLB6_9MICO</name>
<evidence type="ECO:0000313" key="8">
    <source>
        <dbReference type="Proteomes" id="UP000664382"/>
    </source>
</evidence>
<dbReference type="InterPro" id="IPR006035">
    <property type="entry name" value="Ureohydrolase"/>
</dbReference>
<comment type="caution">
    <text evidence="7">The sequence shown here is derived from an EMBL/GenBank/DDBJ whole genome shotgun (WGS) entry which is preliminary data.</text>
</comment>
<dbReference type="AlphaFoldDB" id="A0A939MLB6"/>
<comment type="similarity">
    <text evidence="5">Belongs to the arginase family.</text>
</comment>
<feature type="region of interest" description="Disordered" evidence="6">
    <location>
        <begin position="1"/>
        <end position="29"/>
    </location>
</feature>
<evidence type="ECO:0000313" key="7">
    <source>
        <dbReference type="EMBL" id="MBO1900742.1"/>
    </source>
</evidence>
<dbReference type="PANTHER" id="PTHR11358:SF35">
    <property type="entry name" value="FORMIMIDOYLGLUTAMASE"/>
    <property type="match status" value="1"/>
</dbReference>
<feature type="compositionally biased region" description="Basic and acidic residues" evidence="6">
    <location>
        <begin position="1"/>
        <end position="12"/>
    </location>
</feature>
<proteinExistence type="inferred from homology"/>
<accession>A0A939MLB6</accession>
<dbReference type="GO" id="GO:0033389">
    <property type="term" value="P:putrescine biosynthetic process from arginine, via agmatine"/>
    <property type="evidence" value="ECO:0007669"/>
    <property type="project" value="TreeGrafter"/>
</dbReference>
<evidence type="ECO:0000256" key="2">
    <source>
        <dbReference type="ARBA" id="ARBA00022801"/>
    </source>
</evidence>
<keyword evidence="1" id="KW-0479">Metal-binding</keyword>
<dbReference type="PROSITE" id="PS51409">
    <property type="entry name" value="ARGINASE_2"/>
    <property type="match status" value="1"/>
</dbReference>
<dbReference type="GO" id="GO:0006547">
    <property type="term" value="P:L-histidine metabolic process"/>
    <property type="evidence" value="ECO:0007669"/>
    <property type="project" value="UniProtKB-KW"/>
</dbReference>
<gene>
    <name evidence="7" type="ORF">J4H92_02120</name>
</gene>
<protein>
    <submittedName>
        <fullName evidence="7">Arginase family protein</fullName>
    </submittedName>
</protein>
<dbReference type="InterPro" id="IPR023696">
    <property type="entry name" value="Ureohydrolase_dom_sf"/>
</dbReference>
<dbReference type="PANTHER" id="PTHR11358">
    <property type="entry name" value="ARGINASE/AGMATINASE"/>
    <property type="match status" value="1"/>
</dbReference>
<keyword evidence="4" id="KW-0464">Manganese</keyword>
<dbReference type="GO" id="GO:0008783">
    <property type="term" value="F:agmatinase activity"/>
    <property type="evidence" value="ECO:0007669"/>
    <property type="project" value="TreeGrafter"/>
</dbReference>
<dbReference type="Proteomes" id="UP000664382">
    <property type="component" value="Unassembled WGS sequence"/>
</dbReference>
<dbReference type="SUPFAM" id="SSF52768">
    <property type="entry name" value="Arginase/deacetylase"/>
    <property type="match status" value="1"/>
</dbReference>
<dbReference type="GO" id="GO:0046872">
    <property type="term" value="F:metal ion binding"/>
    <property type="evidence" value="ECO:0007669"/>
    <property type="project" value="UniProtKB-KW"/>
</dbReference>
<evidence type="ECO:0000256" key="1">
    <source>
        <dbReference type="ARBA" id="ARBA00022723"/>
    </source>
</evidence>
<dbReference type="EMBL" id="JAGDYM010000003">
    <property type="protein sequence ID" value="MBO1900742.1"/>
    <property type="molecule type" value="Genomic_DNA"/>
</dbReference>
<reference evidence="7" key="1">
    <citation type="submission" date="2021-03" db="EMBL/GenBank/DDBJ databases">
        <title>Leucobacter chromiisoli sp. nov., isolated from chromium-containing soil of chemical plant.</title>
        <authorList>
            <person name="Xu Z."/>
        </authorList>
    </citation>
    <scope>NUCLEOTIDE SEQUENCE</scope>
    <source>
        <strain evidence="7">S27</strain>
    </source>
</reference>
<sequence length="334" mass="34318">MHAEEPEPERAPEPALTDDPLWPRAGAWPLPADAGPLDAALIGVPTSRTSLSPTNAHETPQAIRAALRRYSGHAVQPASPGGRGAETDAVLDEALAVADAGDLRDPDSDDGERAAAAAIAALAERAGLVIALGGDNACTVPAALGVAQAHGGLASAGLITLDAHHDLRDGRSNGSPVRRLIEAGLDPRRIVQIGIADFANSRAYRERARDWGITVVHRDELHERRMAEVVAEALAVAGAGGGPIHVDLDVDVCDRSVAPGCPASIPGGIQAHELRRAARLLAADPRVRGLDLAEIDASADSPDGRTVRLAALCVLEALAGVAMRTGSFGGTSCA</sequence>
<organism evidence="7 8">
    <name type="scientific">Leucobacter weissii</name>
    <dbReference type="NCBI Taxonomy" id="1983706"/>
    <lineage>
        <taxon>Bacteria</taxon>
        <taxon>Bacillati</taxon>
        <taxon>Actinomycetota</taxon>
        <taxon>Actinomycetes</taxon>
        <taxon>Micrococcales</taxon>
        <taxon>Microbacteriaceae</taxon>
        <taxon>Leucobacter</taxon>
    </lineage>
</organism>
<dbReference type="Gene3D" id="3.40.800.10">
    <property type="entry name" value="Ureohydrolase domain"/>
    <property type="match status" value="1"/>
</dbReference>
<dbReference type="PRINTS" id="PR00116">
    <property type="entry name" value="ARGINASE"/>
</dbReference>
<evidence type="ECO:0000256" key="6">
    <source>
        <dbReference type="SAM" id="MobiDB-lite"/>
    </source>
</evidence>
<keyword evidence="2" id="KW-0378">Hydrolase</keyword>
<dbReference type="PIRSF" id="PIRSF036979">
    <property type="entry name" value="Arginase"/>
    <property type="match status" value="1"/>
</dbReference>
<evidence type="ECO:0000256" key="3">
    <source>
        <dbReference type="ARBA" id="ARBA00022808"/>
    </source>
</evidence>